<feature type="coiled-coil region" evidence="1">
    <location>
        <begin position="103"/>
        <end position="134"/>
    </location>
</feature>
<feature type="compositionally biased region" description="Low complexity" evidence="2">
    <location>
        <begin position="84"/>
        <end position="103"/>
    </location>
</feature>
<feature type="domain" description="VPS9" evidence="3">
    <location>
        <begin position="415"/>
        <end position="554"/>
    </location>
</feature>
<feature type="region of interest" description="Disordered" evidence="2">
    <location>
        <begin position="173"/>
        <end position="220"/>
    </location>
</feature>
<evidence type="ECO:0000259" key="3">
    <source>
        <dbReference type="PROSITE" id="PS51205"/>
    </source>
</evidence>
<evidence type="ECO:0000313" key="4">
    <source>
        <dbReference type="EMBL" id="GMI48848.1"/>
    </source>
</evidence>
<organism evidence="4 5">
    <name type="scientific">Triparma columacea</name>
    <dbReference type="NCBI Taxonomy" id="722753"/>
    <lineage>
        <taxon>Eukaryota</taxon>
        <taxon>Sar</taxon>
        <taxon>Stramenopiles</taxon>
        <taxon>Ochrophyta</taxon>
        <taxon>Bolidophyceae</taxon>
        <taxon>Parmales</taxon>
        <taxon>Triparmaceae</taxon>
        <taxon>Triparma</taxon>
    </lineage>
</organism>
<dbReference type="GO" id="GO:0031267">
    <property type="term" value="F:small GTPase binding"/>
    <property type="evidence" value="ECO:0007669"/>
    <property type="project" value="TreeGrafter"/>
</dbReference>
<dbReference type="PANTHER" id="PTHR23101:SF25">
    <property type="entry name" value="GTPASE-ACTIVATING PROTEIN AND VPS9 DOMAIN-CONTAINING PROTEIN 1"/>
    <property type="match status" value="1"/>
</dbReference>
<dbReference type="GO" id="GO:0005085">
    <property type="term" value="F:guanyl-nucleotide exchange factor activity"/>
    <property type="evidence" value="ECO:0007669"/>
    <property type="project" value="InterPro"/>
</dbReference>
<dbReference type="SUPFAM" id="SSF109993">
    <property type="entry name" value="VPS9 domain"/>
    <property type="match status" value="1"/>
</dbReference>
<dbReference type="PROSITE" id="PS51205">
    <property type="entry name" value="VPS9"/>
    <property type="match status" value="1"/>
</dbReference>
<name>A0A9W7GQG0_9STRA</name>
<keyword evidence="1" id="KW-0175">Coiled coil</keyword>
<evidence type="ECO:0000256" key="2">
    <source>
        <dbReference type="SAM" id="MobiDB-lite"/>
    </source>
</evidence>
<dbReference type="Pfam" id="PF02204">
    <property type="entry name" value="VPS9"/>
    <property type="match status" value="1"/>
</dbReference>
<accession>A0A9W7GQG0</accession>
<reference evidence="5" key="1">
    <citation type="journal article" date="2023" name="Commun. Biol.">
        <title>Genome analysis of Parmales, the sister group of diatoms, reveals the evolutionary specialization of diatoms from phago-mixotrophs to photoautotrophs.</title>
        <authorList>
            <person name="Ban H."/>
            <person name="Sato S."/>
            <person name="Yoshikawa S."/>
            <person name="Yamada K."/>
            <person name="Nakamura Y."/>
            <person name="Ichinomiya M."/>
            <person name="Sato N."/>
            <person name="Blanc-Mathieu R."/>
            <person name="Endo H."/>
            <person name="Kuwata A."/>
            <person name="Ogata H."/>
        </authorList>
    </citation>
    <scope>NUCLEOTIDE SEQUENCE [LARGE SCALE GENOMIC DNA]</scope>
</reference>
<dbReference type="EMBL" id="BRYA01000439">
    <property type="protein sequence ID" value="GMI48848.1"/>
    <property type="molecule type" value="Genomic_DNA"/>
</dbReference>
<evidence type="ECO:0000313" key="5">
    <source>
        <dbReference type="Proteomes" id="UP001165065"/>
    </source>
</evidence>
<feature type="region of interest" description="Disordered" evidence="2">
    <location>
        <begin position="1"/>
        <end position="103"/>
    </location>
</feature>
<dbReference type="InterPro" id="IPR037191">
    <property type="entry name" value="VPS9_dom_sf"/>
</dbReference>
<dbReference type="SMART" id="SM00167">
    <property type="entry name" value="VPS9"/>
    <property type="match status" value="1"/>
</dbReference>
<feature type="compositionally biased region" description="Polar residues" evidence="2">
    <location>
        <begin position="25"/>
        <end position="37"/>
    </location>
</feature>
<evidence type="ECO:0000256" key="1">
    <source>
        <dbReference type="SAM" id="Coils"/>
    </source>
</evidence>
<protein>
    <recommendedName>
        <fullName evidence="3">VPS9 domain-containing protein</fullName>
    </recommendedName>
</protein>
<feature type="region of interest" description="Disordered" evidence="2">
    <location>
        <begin position="244"/>
        <end position="268"/>
    </location>
</feature>
<comment type="caution">
    <text evidence="4">The sequence shown here is derived from an EMBL/GenBank/DDBJ whole genome shotgun (WGS) entry which is preliminary data.</text>
</comment>
<dbReference type="OrthoDB" id="300289at2759"/>
<keyword evidence="5" id="KW-1185">Reference proteome</keyword>
<dbReference type="GO" id="GO:0005829">
    <property type="term" value="C:cytosol"/>
    <property type="evidence" value="ECO:0007669"/>
    <property type="project" value="TreeGrafter"/>
</dbReference>
<feature type="compositionally biased region" description="Acidic residues" evidence="2">
    <location>
        <begin position="177"/>
        <end position="196"/>
    </location>
</feature>
<dbReference type="GO" id="GO:0030139">
    <property type="term" value="C:endocytic vesicle"/>
    <property type="evidence" value="ECO:0007669"/>
    <property type="project" value="TreeGrafter"/>
</dbReference>
<dbReference type="Proteomes" id="UP001165065">
    <property type="component" value="Unassembled WGS sequence"/>
</dbReference>
<dbReference type="GO" id="GO:0016192">
    <property type="term" value="P:vesicle-mediated transport"/>
    <property type="evidence" value="ECO:0007669"/>
    <property type="project" value="InterPro"/>
</dbReference>
<dbReference type="PANTHER" id="PTHR23101">
    <property type="entry name" value="RAB GDP/GTP EXCHANGE FACTOR"/>
    <property type="match status" value="1"/>
</dbReference>
<dbReference type="Gene3D" id="1.10.246.120">
    <property type="match status" value="1"/>
</dbReference>
<dbReference type="InterPro" id="IPR045046">
    <property type="entry name" value="Vps9-like"/>
</dbReference>
<sequence>MPAGGELAAKLARARQRSQDYDNDASPTPIVSSSLSRSPPKEASSLAVTKPEPPVAKPAASTISLPVPPSSPIVGDSDVSNLESFSQTPPAPPSSFAASPGALQKENKKLLELLKEKDAEIRDLKKKLAAALAKEDPAAGGRKRGVSTTDRFNKVLNDRLSVMGLNTSASSLQISDFVEDEEEGGEGGEGGEEDDGNIFKGVGRKKAPNQSTLFDDDDDDDVYEYGAQGKYIQQINNSEQINSFTKKTSSGGMVDEGEGGAGEEQQVATSSLNKYGLGGDEEQGGLFANEARQQVRKEKYELSYKDFLERLMLPDSADLVDFIRRFVGSILGPNGDGTPPPPMVKGVSTVDYEFYGSREIKDRCAGFGYHMECTFETHPAWRDIGDPGLISARNGLEKYVMTKIADMAFKEVIDDKGDKELQERCAKLSFITPDMLDVKKEICNETVFDLAQDELKKINNYRAPGDKINAVAKSCSLIFSAFRFGNGSAAGADEFLPVFILVVLKANVPRLISNCEYIEAYTNRNTLMTKQGYCFCNLRSAIEFILTADANVLNINKEEFDRLIQG</sequence>
<gene>
    <name evidence="4" type="ORF">TrCOL_g5991</name>
</gene>
<dbReference type="InterPro" id="IPR003123">
    <property type="entry name" value="VPS9"/>
</dbReference>
<dbReference type="AlphaFoldDB" id="A0A9W7GQG0"/>
<proteinExistence type="predicted"/>
<dbReference type="Gene3D" id="1.20.1050.80">
    <property type="entry name" value="VPS9 domain"/>
    <property type="match status" value="1"/>
</dbReference>